<comment type="caution">
    <text evidence="1">The sequence shown here is derived from an EMBL/GenBank/DDBJ whole genome shotgun (WGS) entry which is preliminary data.</text>
</comment>
<organism evidence="1 2">
    <name type="scientific">Araneus ventricosus</name>
    <name type="common">Orbweaver spider</name>
    <name type="synonym">Epeira ventricosa</name>
    <dbReference type="NCBI Taxonomy" id="182803"/>
    <lineage>
        <taxon>Eukaryota</taxon>
        <taxon>Metazoa</taxon>
        <taxon>Ecdysozoa</taxon>
        <taxon>Arthropoda</taxon>
        <taxon>Chelicerata</taxon>
        <taxon>Arachnida</taxon>
        <taxon>Araneae</taxon>
        <taxon>Araneomorphae</taxon>
        <taxon>Entelegynae</taxon>
        <taxon>Araneoidea</taxon>
        <taxon>Araneidae</taxon>
        <taxon>Araneus</taxon>
    </lineage>
</organism>
<evidence type="ECO:0000313" key="2">
    <source>
        <dbReference type="Proteomes" id="UP000499080"/>
    </source>
</evidence>
<evidence type="ECO:0000313" key="1">
    <source>
        <dbReference type="EMBL" id="GBM98784.1"/>
    </source>
</evidence>
<proteinExistence type="predicted"/>
<dbReference type="AlphaFoldDB" id="A0A4Y2K993"/>
<reference evidence="1 2" key="1">
    <citation type="journal article" date="2019" name="Sci. Rep.">
        <title>Orb-weaving spider Araneus ventricosus genome elucidates the spidroin gene catalogue.</title>
        <authorList>
            <person name="Kono N."/>
            <person name="Nakamura H."/>
            <person name="Ohtoshi R."/>
            <person name="Moran D.A.P."/>
            <person name="Shinohara A."/>
            <person name="Yoshida Y."/>
            <person name="Fujiwara M."/>
            <person name="Mori M."/>
            <person name="Tomita M."/>
            <person name="Arakawa K."/>
        </authorList>
    </citation>
    <scope>NUCLEOTIDE SEQUENCE [LARGE SCALE GENOMIC DNA]</scope>
</reference>
<protein>
    <submittedName>
        <fullName evidence="1">Uncharacterized protein</fullName>
    </submittedName>
</protein>
<dbReference type="EMBL" id="BGPR01004356">
    <property type="protein sequence ID" value="GBM98784.1"/>
    <property type="molecule type" value="Genomic_DNA"/>
</dbReference>
<name>A0A4Y2K993_ARAVE</name>
<accession>A0A4Y2K993</accession>
<keyword evidence="2" id="KW-1185">Reference proteome</keyword>
<gene>
    <name evidence="1" type="ORF">AVEN_139134_1</name>
</gene>
<sequence length="98" mass="11328">MIFLLGDRCRSTCEVNISELMPKLRKSSGRGSLDANFFYGGFDTLVYRGNKCFGSHSDYVERQYVPAPDYLVYIFELLNESFLSEGLLSYFLNCLRIR</sequence>
<dbReference type="Proteomes" id="UP000499080">
    <property type="component" value="Unassembled WGS sequence"/>
</dbReference>